<dbReference type="InterPro" id="IPR002110">
    <property type="entry name" value="Ankyrin_rpt"/>
</dbReference>
<dbReference type="SMART" id="SM00248">
    <property type="entry name" value="ANK"/>
    <property type="match status" value="2"/>
</dbReference>
<accession>A0A8T2PC24</accession>
<dbReference type="Pfam" id="PF12796">
    <property type="entry name" value="Ank_2"/>
    <property type="match status" value="1"/>
</dbReference>
<dbReference type="GO" id="GO:2000045">
    <property type="term" value="P:regulation of G1/S transition of mitotic cell cycle"/>
    <property type="evidence" value="ECO:0007669"/>
    <property type="project" value="TreeGrafter"/>
</dbReference>
<dbReference type="PROSITE" id="PS50088">
    <property type="entry name" value="ANK_REPEAT"/>
    <property type="match status" value="1"/>
</dbReference>
<organism evidence="4 5">
    <name type="scientific">Albula glossodonta</name>
    <name type="common">roundjaw bonefish</name>
    <dbReference type="NCBI Taxonomy" id="121402"/>
    <lineage>
        <taxon>Eukaryota</taxon>
        <taxon>Metazoa</taxon>
        <taxon>Chordata</taxon>
        <taxon>Craniata</taxon>
        <taxon>Vertebrata</taxon>
        <taxon>Euteleostomi</taxon>
        <taxon>Actinopterygii</taxon>
        <taxon>Neopterygii</taxon>
        <taxon>Teleostei</taxon>
        <taxon>Albuliformes</taxon>
        <taxon>Albulidae</taxon>
        <taxon>Albula</taxon>
    </lineage>
</organism>
<sequence>MQMNTFTEKVEMVRLQGLVPDCGLVMDYTTCFCGKASSLAKYREHGDFQILTKPVPPTHTNPGHTAQIRFSLCLGHSAFSKSVMMMGNTTVAQLLLEHGANPNVPDSHTGATPLHDAAREGFLDTVAILIQYHADIDAKDFQGRRPVDLAEMYGHRNVVAFLKSV</sequence>
<dbReference type="GO" id="GO:0004861">
    <property type="term" value="F:cyclin-dependent protein serine/threonine kinase inhibitor activity"/>
    <property type="evidence" value="ECO:0007669"/>
    <property type="project" value="TreeGrafter"/>
</dbReference>
<dbReference type="PANTHER" id="PTHR24201">
    <property type="entry name" value="ANK_REP_REGION DOMAIN-CONTAINING PROTEIN"/>
    <property type="match status" value="1"/>
</dbReference>
<evidence type="ECO:0000256" key="3">
    <source>
        <dbReference type="PROSITE-ProRule" id="PRU00023"/>
    </source>
</evidence>
<dbReference type="SUPFAM" id="SSF48403">
    <property type="entry name" value="Ankyrin repeat"/>
    <property type="match status" value="1"/>
</dbReference>
<comment type="caution">
    <text evidence="4">The sequence shown here is derived from an EMBL/GenBank/DDBJ whole genome shotgun (WGS) entry which is preliminary data.</text>
</comment>
<protein>
    <submittedName>
        <fullName evidence="4">Uncharacterized protein</fullName>
    </submittedName>
</protein>
<dbReference type="GO" id="GO:0019901">
    <property type="term" value="F:protein kinase binding"/>
    <property type="evidence" value="ECO:0007669"/>
    <property type="project" value="TreeGrafter"/>
</dbReference>
<dbReference type="OrthoDB" id="539213at2759"/>
<reference evidence="4" key="1">
    <citation type="thesis" date="2021" institute="BYU ScholarsArchive" country="Provo, UT, USA">
        <title>Applications of and Algorithms for Genome Assembly and Genomic Analyses with an Emphasis on Marine Teleosts.</title>
        <authorList>
            <person name="Pickett B.D."/>
        </authorList>
    </citation>
    <scope>NUCLEOTIDE SEQUENCE</scope>
    <source>
        <strain evidence="4">HI-2016</strain>
    </source>
</reference>
<gene>
    <name evidence="4" type="ORF">JZ751_005985</name>
</gene>
<dbReference type="PROSITE" id="PS50297">
    <property type="entry name" value="ANK_REP_REGION"/>
    <property type="match status" value="1"/>
</dbReference>
<keyword evidence="2 3" id="KW-0040">ANK repeat</keyword>
<dbReference type="InterPro" id="IPR036770">
    <property type="entry name" value="Ankyrin_rpt-contain_sf"/>
</dbReference>
<evidence type="ECO:0000313" key="4">
    <source>
        <dbReference type="EMBL" id="KAG9347058.1"/>
    </source>
</evidence>
<evidence type="ECO:0000256" key="1">
    <source>
        <dbReference type="ARBA" id="ARBA00022737"/>
    </source>
</evidence>
<name>A0A8T2PC24_9TELE</name>
<dbReference type="Gene3D" id="1.25.40.20">
    <property type="entry name" value="Ankyrin repeat-containing domain"/>
    <property type="match status" value="1"/>
</dbReference>
<dbReference type="AlphaFoldDB" id="A0A8T2PC24"/>
<evidence type="ECO:0000313" key="5">
    <source>
        <dbReference type="Proteomes" id="UP000824540"/>
    </source>
</evidence>
<dbReference type="GO" id="GO:0005634">
    <property type="term" value="C:nucleus"/>
    <property type="evidence" value="ECO:0007669"/>
    <property type="project" value="TreeGrafter"/>
</dbReference>
<dbReference type="PANTHER" id="PTHR24201:SF8">
    <property type="entry name" value="CYCLIN-DEPENDENT KINASE 4 INHIBITOR B"/>
    <property type="match status" value="1"/>
</dbReference>
<dbReference type="InterPro" id="IPR050776">
    <property type="entry name" value="Ank_Repeat/CDKN_Inhibitor"/>
</dbReference>
<dbReference type="Proteomes" id="UP000824540">
    <property type="component" value="Unassembled WGS sequence"/>
</dbReference>
<dbReference type="GO" id="GO:0005737">
    <property type="term" value="C:cytoplasm"/>
    <property type="evidence" value="ECO:0007669"/>
    <property type="project" value="TreeGrafter"/>
</dbReference>
<keyword evidence="5" id="KW-1185">Reference proteome</keyword>
<evidence type="ECO:0000256" key="2">
    <source>
        <dbReference type="ARBA" id="ARBA00023043"/>
    </source>
</evidence>
<dbReference type="EMBL" id="JAFBMS010000014">
    <property type="protein sequence ID" value="KAG9347058.1"/>
    <property type="molecule type" value="Genomic_DNA"/>
</dbReference>
<proteinExistence type="predicted"/>
<feature type="repeat" description="ANK" evidence="3">
    <location>
        <begin position="109"/>
        <end position="141"/>
    </location>
</feature>
<dbReference type="GO" id="GO:0008285">
    <property type="term" value="P:negative regulation of cell population proliferation"/>
    <property type="evidence" value="ECO:0007669"/>
    <property type="project" value="TreeGrafter"/>
</dbReference>
<keyword evidence="1" id="KW-0677">Repeat</keyword>